<feature type="compositionally biased region" description="Polar residues" evidence="1">
    <location>
        <begin position="318"/>
        <end position="328"/>
    </location>
</feature>
<gene>
    <name evidence="3" type="ORF">BU26DRAFT_511432</name>
</gene>
<feature type="region of interest" description="Disordered" evidence="1">
    <location>
        <begin position="476"/>
        <end position="507"/>
    </location>
</feature>
<dbReference type="InterPro" id="IPR022190">
    <property type="entry name" value="DUF3716"/>
</dbReference>
<evidence type="ECO:0000313" key="4">
    <source>
        <dbReference type="Proteomes" id="UP000800094"/>
    </source>
</evidence>
<dbReference type="Proteomes" id="UP000800094">
    <property type="component" value="Unassembled WGS sequence"/>
</dbReference>
<organism evidence="3 4">
    <name type="scientific">Trematosphaeria pertusa</name>
    <dbReference type="NCBI Taxonomy" id="390896"/>
    <lineage>
        <taxon>Eukaryota</taxon>
        <taxon>Fungi</taxon>
        <taxon>Dikarya</taxon>
        <taxon>Ascomycota</taxon>
        <taxon>Pezizomycotina</taxon>
        <taxon>Dothideomycetes</taxon>
        <taxon>Pleosporomycetidae</taxon>
        <taxon>Pleosporales</taxon>
        <taxon>Massarineae</taxon>
        <taxon>Trematosphaeriaceae</taxon>
        <taxon>Trematosphaeria</taxon>
    </lineage>
</organism>
<proteinExistence type="predicted"/>
<feature type="region of interest" description="Disordered" evidence="1">
    <location>
        <begin position="306"/>
        <end position="424"/>
    </location>
</feature>
<dbReference type="Pfam" id="PF12511">
    <property type="entry name" value="DUF3716"/>
    <property type="match status" value="1"/>
</dbReference>
<dbReference type="EMBL" id="ML987212">
    <property type="protein sequence ID" value="KAF2241319.1"/>
    <property type="molecule type" value="Genomic_DNA"/>
</dbReference>
<dbReference type="RefSeq" id="XP_033676323.1">
    <property type="nucleotide sequence ID" value="XM_033827307.1"/>
</dbReference>
<feature type="compositionally biased region" description="Low complexity" evidence="1">
    <location>
        <begin position="329"/>
        <end position="340"/>
    </location>
</feature>
<feature type="compositionally biased region" description="Polar residues" evidence="1">
    <location>
        <begin position="341"/>
        <end position="350"/>
    </location>
</feature>
<dbReference type="GeneID" id="54580637"/>
<evidence type="ECO:0000256" key="2">
    <source>
        <dbReference type="SAM" id="SignalP"/>
    </source>
</evidence>
<sequence>MRLLKLFSLLLLLLASLELCSGATVDTAPGSHAVGSGGGGAGGGGKRPPGGRGDQKAQLFHYNERMNAMGLLWQYIATLLDKRISDATALRRIQGALQEIMRNGGTFSGYLRLASGTSEAFQITHAPPARKNGAGRTATIFEYLFWSREASAVKNLAAAQSFLWKRMVSGKGIPHDSYLPSLLFMGAKGLHRYSRRAEDGSADQACSECIKNPGMWDSCGQLFNDEEQLLFDGACVPCWSKGKEKLCSMYRGAGPVKTRESRHQEGKEAVRAIGRERAAAAAAAGPSSEFDLATLVDRISRAVPRDPSLFRSKHQRTDSAMSGVKQTGPSARSRPSSVRSQHSQHCQRSGASPGLGRLTLSPQDPLSPRGPVPFRGPFAPTHLEGLHRREREARARPVVAAEDDDDEESEFEGFPDDTEDLSGPVASVSTWLSSATSGFNGSENSSVISTSSFREAASSPSYGGSFIAMVTDAVSGSPTSGIAPSPTPSILGLPPLSSAVPATSRGS</sequence>
<keyword evidence="2" id="KW-0732">Signal</keyword>
<feature type="chain" id="PRO_5025446250" evidence="2">
    <location>
        <begin position="23"/>
        <end position="507"/>
    </location>
</feature>
<reference evidence="3" key="1">
    <citation type="journal article" date="2020" name="Stud. Mycol.">
        <title>101 Dothideomycetes genomes: a test case for predicting lifestyles and emergence of pathogens.</title>
        <authorList>
            <person name="Haridas S."/>
            <person name="Albert R."/>
            <person name="Binder M."/>
            <person name="Bloem J."/>
            <person name="Labutti K."/>
            <person name="Salamov A."/>
            <person name="Andreopoulos B."/>
            <person name="Baker S."/>
            <person name="Barry K."/>
            <person name="Bills G."/>
            <person name="Bluhm B."/>
            <person name="Cannon C."/>
            <person name="Castanera R."/>
            <person name="Culley D."/>
            <person name="Daum C."/>
            <person name="Ezra D."/>
            <person name="Gonzalez J."/>
            <person name="Henrissat B."/>
            <person name="Kuo A."/>
            <person name="Liang C."/>
            <person name="Lipzen A."/>
            <person name="Lutzoni F."/>
            <person name="Magnuson J."/>
            <person name="Mondo S."/>
            <person name="Nolan M."/>
            <person name="Ohm R."/>
            <person name="Pangilinan J."/>
            <person name="Park H.-J."/>
            <person name="Ramirez L."/>
            <person name="Alfaro M."/>
            <person name="Sun H."/>
            <person name="Tritt A."/>
            <person name="Yoshinaga Y."/>
            <person name="Zwiers L.-H."/>
            <person name="Turgeon B."/>
            <person name="Goodwin S."/>
            <person name="Spatafora J."/>
            <person name="Crous P."/>
            <person name="Grigoriev I."/>
        </authorList>
    </citation>
    <scope>NUCLEOTIDE SEQUENCE</scope>
    <source>
        <strain evidence="3">CBS 122368</strain>
    </source>
</reference>
<evidence type="ECO:0000256" key="1">
    <source>
        <dbReference type="SAM" id="MobiDB-lite"/>
    </source>
</evidence>
<accession>A0A6A6HTS5</accession>
<feature type="signal peptide" evidence="2">
    <location>
        <begin position="1"/>
        <end position="22"/>
    </location>
</feature>
<evidence type="ECO:0000313" key="3">
    <source>
        <dbReference type="EMBL" id="KAF2241319.1"/>
    </source>
</evidence>
<keyword evidence="4" id="KW-1185">Reference proteome</keyword>
<feature type="compositionally biased region" description="Gly residues" evidence="1">
    <location>
        <begin position="35"/>
        <end position="52"/>
    </location>
</feature>
<protein>
    <submittedName>
        <fullName evidence="3">Uncharacterized protein</fullName>
    </submittedName>
</protein>
<name>A0A6A6HTS5_9PLEO</name>
<dbReference type="AlphaFoldDB" id="A0A6A6HTS5"/>
<feature type="compositionally biased region" description="Basic and acidic residues" evidence="1">
    <location>
        <begin position="384"/>
        <end position="395"/>
    </location>
</feature>
<feature type="region of interest" description="Disordered" evidence="1">
    <location>
        <begin position="31"/>
        <end position="56"/>
    </location>
</feature>
<feature type="compositionally biased region" description="Acidic residues" evidence="1">
    <location>
        <begin position="401"/>
        <end position="420"/>
    </location>
</feature>